<dbReference type="Proteomes" id="UP000194639">
    <property type="component" value="Unassembled WGS sequence"/>
</dbReference>
<feature type="region of interest" description="Disordered" evidence="2">
    <location>
        <begin position="63"/>
        <end position="84"/>
    </location>
</feature>
<feature type="coiled-coil region" evidence="1">
    <location>
        <begin position="30"/>
        <end position="57"/>
    </location>
</feature>
<evidence type="ECO:0000256" key="2">
    <source>
        <dbReference type="SAM" id="MobiDB-lite"/>
    </source>
</evidence>
<evidence type="ECO:0000256" key="3">
    <source>
        <dbReference type="SAM" id="SignalP"/>
    </source>
</evidence>
<keyword evidence="1" id="KW-0175">Coiled coil</keyword>
<evidence type="ECO:0000256" key="1">
    <source>
        <dbReference type="SAM" id="Coils"/>
    </source>
</evidence>
<feature type="chain" id="PRO_5013349859" evidence="3">
    <location>
        <begin position="27"/>
        <end position="579"/>
    </location>
</feature>
<comment type="caution">
    <text evidence="4">The sequence shown here is derived from an EMBL/GenBank/DDBJ whole genome shotgun (WGS) entry which is preliminary data.</text>
</comment>
<evidence type="ECO:0000313" key="5">
    <source>
        <dbReference type="Proteomes" id="UP000194639"/>
    </source>
</evidence>
<protein>
    <submittedName>
        <fullName evidence="4">Porin</fullName>
    </submittedName>
</protein>
<keyword evidence="3" id="KW-0732">Signal</keyword>
<accession>A0A252A0I1</accession>
<dbReference type="InterPro" id="IPR023614">
    <property type="entry name" value="Porin_dom_sf"/>
</dbReference>
<evidence type="ECO:0000313" key="4">
    <source>
        <dbReference type="EMBL" id="OUI80614.1"/>
    </source>
</evidence>
<gene>
    <name evidence="4" type="ORF">HK12_07725</name>
</gene>
<name>A0A252A0I1_9PROT</name>
<dbReference type="InterPro" id="IPR010870">
    <property type="entry name" value="Porin_O/P"/>
</dbReference>
<proteinExistence type="predicted"/>
<dbReference type="EMBL" id="JOMO01000030">
    <property type="protein sequence ID" value="OUI80614.1"/>
    <property type="molecule type" value="Genomic_DNA"/>
</dbReference>
<organism evidence="4 5">
    <name type="scientific">Acetobacter orientalis</name>
    <dbReference type="NCBI Taxonomy" id="146474"/>
    <lineage>
        <taxon>Bacteria</taxon>
        <taxon>Pseudomonadati</taxon>
        <taxon>Pseudomonadota</taxon>
        <taxon>Alphaproteobacteria</taxon>
        <taxon>Acetobacterales</taxon>
        <taxon>Acetobacteraceae</taxon>
        <taxon>Acetobacter</taxon>
    </lineage>
</organism>
<reference evidence="4 5" key="1">
    <citation type="submission" date="2014-06" db="EMBL/GenBank/DDBJ databases">
        <authorList>
            <person name="Ju J."/>
            <person name="Zhang J."/>
        </authorList>
    </citation>
    <scope>NUCLEOTIDE SEQUENCE [LARGE SCALE GENOMIC DNA]</scope>
    <source>
        <strain evidence="4">DmW_045</strain>
    </source>
</reference>
<dbReference type="AlphaFoldDB" id="A0A252A0I1"/>
<sequence>MVVMRSKILLSTLAFTSALMTTAAPAAMASSADEAQLQALRQEMAQMRREMMGQISSLKTRLAKSEATAHQAGTPHGKGTNYAANMPRHHYVESGPVDPSVQFNDSTAQTGRLKLQTSGTPVTDRGDVTSWKSFRQATRSDENVHIGGMIIGFPKGRFTVASEDASYGMSIGLAFHEDFGGFFNSGPRAGEGRGAFNSFTSNMRRLRIPFTFRYKNWVAAVTPDFGANHNDGYVALYEGNLNYTGFRNTILTVGYFQPRVTEEDSESSNDFMTLERPSITDMVRNIAAGDARFSVGALHYEKRWWIAGYFTGQEWGHRNASDMSSTYYGGGNGNTMDSQTGATLRVAGRPVATKDWDVHLGASAISSFRQACNSASATNSAATSCTRTTSFGQRPEFDIGEANLAATGTISNASQVWAAGPELGVRWNRLLLKSEYYHVGVQRHGPQIKSAGFQGWYGSAAYTLFGTPRLYSEKSGAFTAPGVTEKEEFDPATNHWGALEVVGHYSVIDLNSRLNDAIAANVVRGGQQTVWTGGLNWYPNRHFRVMLDYSHFIVSRSMQATNTAGRTGNSVAVRVQAGF</sequence>
<feature type="signal peptide" evidence="3">
    <location>
        <begin position="1"/>
        <end position="26"/>
    </location>
</feature>
<dbReference type="Gene3D" id="2.40.160.10">
    <property type="entry name" value="Porin"/>
    <property type="match status" value="1"/>
</dbReference>
<dbReference type="Pfam" id="PF07396">
    <property type="entry name" value="Porin_O_P"/>
    <property type="match status" value="1"/>
</dbReference>